<proteinExistence type="predicted"/>
<comment type="caution">
    <text evidence="1">The sequence shown here is derived from an EMBL/GenBank/DDBJ whole genome shotgun (WGS) entry which is preliminary data.</text>
</comment>
<dbReference type="Proteomes" id="UP000324222">
    <property type="component" value="Unassembled WGS sequence"/>
</dbReference>
<evidence type="ECO:0000313" key="1">
    <source>
        <dbReference type="EMBL" id="MPC31059.1"/>
    </source>
</evidence>
<sequence length="127" mass="14453">MTTRQQTGRILEKRKYISCRPFFGSKFVTPSGPCHPLGRLHENTWVISGAVFSVSGNVWRELVLMAFQFLPSCSRSIVSLRASTTRLLFICLSEFTEYIRQDILHSVSSLFILPQQVQVSSHSPFQT</sequence>
<name>A0A5B7ECJ8_PORTR</name>
<evidence type="ECO:0000313" key="2">
    <source>
        <dbReference type="Proteomes" id="UP000324222"/>
    </source>
</evidence>
<accession>A0A5B7ECJ8</accession>
<gene>
    <name evidence="1" type="ORF">E2C01_024336</name>
</gene>
<organism evidence="1 2">
    <name type="scientific">Portunus trituberculatus</name>
    <name type="common">Swimming crab</name>
    <name type="synonym">Neptunus trituberculatus</name>
    <dbReference type="NCBI Taxonomy" id="210409"/>
    <lineage>
        <taxon>Eukaryota</taxon>
        <taxon>Metazoa</taxon>
        <taxon>Ecdysozoa</taxon>
        <taxon>Arthropoda</taxon>
        <taxon>Crustacea</taxon>
        <taxon>Multicrustacea</taxon>
        <taxon>Malacostraca</taxon>
        <taxon>Eumalacostraca</taxon>
        <taxon>Eucarida</taxon>
        <taxon>Decapoda</taxon>
        <taxon>Pleocyemata</taxon>
        <taxon>Brachyura</taxon>
        <taxon>Eubrachyura</taxon>
        <taxon>Portunoidea</taxon>
        <taxon>Portunidae</taxon>
        <taxon>Portuninae</taxon>
        <taxon>Portunus</taxon>
    </lineage>
</organism>
<protein>
    <submittedName>
        <fullName evidence="1">Uncharacterized protein</fullName>
    </submittedName>
</protein>
<reference evidence="1 2" key="1">
    <citation type="submission" date="2019-05" db="EMBL/GenBank/DDBJ databases">
        <title>Another draft genome of Portunus trituberculatus and its Hox gene families provides insights of decapod evolution.</title>
        <authorList>
            <person name="Jeong J.-H."/>
            <person name="Song I."/>
            <person name="Kim S."/>
            <person name="Choi T."/>
            <person name="Kim D."/>
            <person name="Ryu S."/>
            <person name="Kim W."/>
        </authorList>
    </citation>
    <scope>NUCLEOTIDE SEQUENCE [LARGE SCALE GENOMIC DNA]</scope>
    <source>
        <tissue evidence="1">Muscle</tissue>
    </source>
</reference>
<dbReference type="AlphaFoldDB" id="A0A5B7ECJ8"/>
<dbReference type="EMBL" id="VSRR010002361">
    <property type="protein sequence ID" value="MPC31059.1"/>
    <property type="molecule type" value="Genomic_DNA"/>
</dbReference>
<keyword evidence="2" id="KW-1185">Reference proteome</keyword>